<evidence type="ECO:0000256" key="1">
    <source>
        <dbReference type="SAM" id="MobiDB-lite"/>
    </source>
</evidence>
<protein>
    <submittedName>
        <fullName evidence="3">Uncharacterized protein</fullName>
    </submittedName>
</protein>
<feature type="transmembrane region" description="Helical" evidence="2">
    <location>
        <begin position="105"/>
        <end position="128"/>
    </location>
</feature>
<feature type="transmembrane region" description="Helical" evidence="2">
    <location>
        <begin position="134"/>
        <end position="154"/>
    </location>
</feature>
<dbReference type="RefSeq" id="WP_344716786.1">
    <property type="nucleotide sequence ID" value="NZ_BAAAVS010000046.1"/>
</dbReference>
<accession>A0ABP6LJY1</accession>
<feature type="transmembrane region" description="Helical" evidence="2">
    <location>
        <begin position="20"/>
        <end position="38"/>
    </location>
</feature>
<feature type="region of interest" description="Disordered" evidence="1">
    <location>
        <begin position="197"/>
        <end position="233"/>
    </location>
</feature>
<dbReference type="Proteomes" id="UP001501035">
    <property type="component" value="Unassembled WGS sequence"/>
</dbReference>
<sequence length="250" mass="25447">MSEQKIDIHVQSGTGEVLRIAATLLLFGGAGAIAWAVAQGPNAEMAATGFSMMLVMMLRLAYGAGRIGVPARQADGPDDFAATKSALSQIAGEYRAALAKANMPVMVLISIAYAIGFLVLRAGVAAALGIFSNLYIAAGSAAMVGAIVVFPSLLPSILAALKRKGVVTDPGVAQPSAPAPVVVQQVSPAPAPAPVQQVTPAPAVPAPAPVQQVTPAPAVPAPEPVQQIEQQTAAPKKIVRRVVKKENTDV</sequence>
<keyword evidence="2" id="KW-0472">Membrane</keyword>
<organism evidence="3 4">
    <name type="scientific">Gordonia defluvii</name>
    <dbReference type="NCBI Taxonomy" id="283718"/>
    <lineage>
        <taxon>Bacteria</taxon>
        <taxon>Bacillati</taxon>
        <taxon>Actinomycetota</taxon>
        <taxon>Actinomycetes</taxon>
        <taxon>Mycobacteriales</taxon>
        <taxon>Gordoniaceae</taxon>
        <taxon>Gordonia</taxon>
    </lineage>
</organism>
<keyword evidence="4" id="KW-1185">Reference proteome</keyword>
<evidence type="ECO:0000256" key="2">
    <source>
        <dbReference type="SAM" id="Phobius"/>
    </source>
</evidence>
<keyword evidence="2" id="KW-0812">Transmembrane</keyword>
<feature type="transmembrane region" description="Helical" evidence="2">
    <location>
        <begin position="44"/>
        <end position="62"/>
    </location>
</feature>
<keyword evidence="2" id="KW-1133">Transmembrane helix</keyword>
<proteinExistence type="predicted"/>
<evidence type="ECO:0000313" key="4">
    <source>
        <dbReference type="Proteomes" id="UP001501035"/>
    </source>
</evidence>
<name>A0ABP6LJY1_9ACTN</name>
<dbReference type="EMBL" id="BAAAVS010000046">
    <property type="protein sequence ID" value="GAA3042983.1"/>
    <property type="molecule type" value="Genomic_DNA"/>
</dbReference>
<comment type="caution">
    <text evidence="3">The sequence shown here is derived from an EMBL/GenBank/DDBJ whole genome shotgun (WGS) entry which is preliminary data.</text>
</comment>
<evidence type="ECO:0000313" key="3">
    <source>
        <dbReference type="EMBL" id="GAA3042983.1"/>
    </source>
</evidence>
<gene>
    <name evidence="3" type="ORF">GCM10010528_23250</name>
</gene>
<reference evidence="4" key="1">
    <citation type="journal article" date="2019" name="Int. J. Syst. Evol. Microbiol.">
        <title>The Global Catalogue of Microorganisms (GCM) 10K type strain sequencing project: providing services to taxonomists for standard genome sequencing and annotation.</title>
        <authorList>
            <consortium name="The Broad Institute Genomics Platform"/>
            <consortium name="The Broad Institute Genome Sequencing Center for Infectious Disease"/>
            <person name="Wu L."/>
            <person name="Ma J."/>
        </authorList>
    </citation>
    <scope>NUCLEOTIDE SEQUENCE [LARGE SCALE GENOMIC DNA]</scope>
    <source>
        <strain evidence="4">JCM 14234</strain>
    </source>
</reference>